<dbReference type="Gene3D" id="1.10.10.10">
    <property type="entry name" value="Winged helix-like DNA-binding domain superfamily/Winged helix DNA-binding domain"/>
    <property type="match status" value="1"/>
</dbReference>
<evidence type="ECO:0000259" key="6">
    <source>
        <dbReference type="Pfam" id="PF04542"/>
    </source>
</evidence>
<keyword evidence="5" id="KW-0804">Transcription</keyword>
<feature type="domain" description="RNA polymerase sigma factor 70 region 4 type 2" evidence="7">
    <location>
        <begin position="172"/>
        <end position="223"/>
    </location>
</feature>
<dbReference type="AlphaFoldDB" id="A0A7V8FJ19"/>
<keyword evidence="2" id="KW-0805">Transcription regulation</keyword>
<dbReference type="SUPFAM" id="SSF88946">
    <property type="entry name" value="Sigma2 domain of RNA polymerase sigma factors"/>
    <property type="match status" value="1"/>
</dbReference>
<dbReference type="InterPro" id="IPR007627">
    <property type="entry name" value="RNA_pol_sigma70_r2"/>
</dbReference>
<dbReference type="Pfam" id="PF04542">
    <property type="entry name" value="Sigma70_r2"/>
    <property type="match status" value="1"/>
</dbReference>
<dbReference type="InterPro" id="IPR013325">
    <property type="entry name" value="RNA_pol_sigma_r2"/>
</dbReference>
<evidence type="ECO:0000256" key="3">
    <source>
        <dbReference type="ARBA" id="ARBA00023082"/>
    </source>
</evidence>
<dbReference type="GO" id="GO:0003677">
    <property type="term" value="F:DNA binding"/>
    <property type="evidence" value="ECO:0007669"/>
    <property type="project" value="UniProtKB-KW"/>
</dbReference>
<evidence type="ECO:0000256" key="4">
    <source>
        <dbReference type="ARBA" id="ARBA00023125"/>
    </source>
</evidence>
<dbReference type="GO" id="GO:0006352">
    <property type="term" value="P:DNA-templated transcription initiation"/>
    <property type="evidence" value="ECO:0007669"/>
    <property type="project" value="InterPro"/>
</dbReference>
<dbReference type="EMBL" id="WNDS01000001">
    <property type="protein sequence ID" value="KAF1016956.1"/>
    <property type="molecule type" value="Genomic_DNA"/>
</dbReference>
<dbReference type="SUPFAM" id="SSF88659">
    <property type="entry name" value="Sigma3 and sigma4 domains of RNA polymerase sigma factors"/>
    <property type="match status" value="1"/>
</dbReference>
<dbReference type="InterPro" id="IPR036388">
    <property type="entry name" value="WH-like_DNA-bd_sf"/>
</dbReference>
<keyword evidence="4" id="KW-0238">DNA-binding</keyword>
<dbReference type="Pfam" id="PF08281">
    <property type="entry name" value="Sigma70_r4_2"/>
    <property type="match status" value="1"/>
</dbReference>
<reference evidence="9" key="1">
    <citation type="journal article" date="2020" name="MBio">
        <title>Horizontal gene transfer to a defensive symbiont with a reduced genome amongst a multipartite beetle microbiome.</title>
        <authorList>
            <person name="Waterworth S.C."/>
            <person name="Florez L.V."/>
            <person name="Rees E.R."/>
            <person name="Hertweck C."/>
            <person name="Kaltenpoth M."/>
            <person name="Kwan J.C."/>
        </authorList>
    </citation>
    <scope>NUCLEOTIDE SEQUENCE [LARGE SCALE GENOMIC DNA]</scope>
</reference>
<evidence type="ECO:0000259" key="7">
    <source>
        <dbReference type="Pfam" id="PF08281"/>
    </source>
</evidence>
<keyword evidence="3" id="KW-0731">Sigma factor</keyword>
<protein>
    <submittedName>
        <fullName evidence="8">ECF RNA polymerase sigma factor SigF</fullName>
    </submittedName>
</protein>
<dbReference type="GO" id="GO:0016987">
    <property type="term" value="F:sigma factor activity"/>
    <property type="evidence" value="ECO:0007669"/>
    <property type="project" value="UniProtKB-KW"/>
</dbReference>
<proteinExistence type="inferred from homology"/>
<feature type="domain" description="RNA polymerase sigma-70 region 2" evidence="6">
    <location>
        <begin position="74"/>
        <end position="143"/>
    </location>
</feature>
<dbReference type="InterPro" id="IPR039425">
    <property type="entry name" value="RNA_pol_sigma-70-like"/>
</dbReference>
<evidence type="ECO:0000256" key="2">
    <source>
        <dbReference type="ARBA" id="ARBA00023015"/>
    </source>
</evidence>
<comment type="similarity">
    <text evidence="1">Belongs to the sigma-70 factor family. ECF subfamily.</text>
</comment>
<name>A0A7V8FJ19_STEMA</name>
<evidence type="ECO:0000256" key="1">
    <source>
        <dbReference type="ARBA" id="ARBA00010641"/>
    </source>
</evidence>
<evidence type="ECO:0000313" key="9">
    <source>
        <dbReference type="Proteomes" id="UP000487117"/>
    </source>
</evidence>
<evidence type="ECO:0000313" key="8">
    <source>
        <dbReference type="EMBL" id="KAF1016956.1"/>
    </source>
</evidence>
<dbReference type="Proteomes" id="UP000487117">
    <property type="component" value="Unassembled WGS sequence"/>
</dbReference>
<evidence type="ECO:0000256" key="5">
    <source>
        <dbReference type="ARBA" id="ARBA00023163"/>
    </source>
</evidence>
<dbReference type="InterPro" id="IPR013324">
    <property type="entry name" value="RNA_pol_sigma_r3/r4-like"/>
</dbReference>
<dbReference type="InterPro" id="IPR014284">
    <property type="entry name" value="RNA_pol_sigma-70_dom"/>
</dbReference>
<comment type="caution">
    <text evidence="8">The sequence shown here is derived from an EMBL/GenBank/DDBJ whole genome shotgun (WGS) entry which is preliminary data.</text>
</comment>
<organism evidence="8 9">
    <name type="scientific">Stenotrophomonas maltophilia</name>
    <name type="common">Pseudomonas maltophilia</name>
    <name type="synonym">Xanthomonas maltophilia</name>
    <dbReference type="NCBI Taxonomy" id="40324"/>
    <lineage>
        <taxon>Bacteria</taxon>
        <taxon>Pseudomonadati</taxon>
        <taxon>Pseudomonadota</taxon>
        <taxon>Gammaproteobacteria</taxon>
        <taxon>Lysobacterales</taxon>
        <taxon>Lysobacteraceae</taxon>
        <taxon>Stenotrophomonas</taxon>
        <taxon>Stenotrophomonas maltophilia group</taxon>
    </lineage>
</organism>
<dbReference type="NCBIfam" id="TIGR02937">
    <property type="entry name" value="sigma70-ECF"/>
    <property type="match status" value="1"/>
</dbReference>
<dbReference type="CDD" id="cd06171">
    <property type="entry name" value="Sigma70_r4"/>
    <property type="match status" value="1"/>
</dbReference>
<gene>
    <name evidence="8" type="primary">sigF</name>
    <name evidence="8" type="ORF">GAK31_00215</name>
</gene>
<sequence>MEGKHGCFTYLFAAGRRFVTGPRYQPLPKAPVYSPPFILRKAGPVPMHTRASRWTVALLAARHGDAVAYAGFLQELAGFLRRFVTRQLALAGGGSSDAEDVVQEVLLAVHQQHARWDETRPLLPWLHAIVRYKINDACRRSSRDTRRHLDLDAQRWEALLGDEGASPEAQLDVVRLLAALPPRQQQLVRAVHLEGRSAREVADQFHSNEGAVRVTLHRALRRLSERARGDAR</sequence>
<dbReference type="Gene3D" id="1.10.1740.10">
    <property type="match status" value="1"/>
</dbReference>
<dbReference type="InterPro" id="IPR013249">
    <property type="entry name" value="RNA_pol_sigma70_r4_t2"/>
</dbReference>
<dbReference type="PANTHER" id="PTHR43133:SF58">
    <property type="entry name" value="ECF RNA POLYMERASE SIGMA FACTOR SIGD"/>
    <property type="match status" value="1"/>
</dbReference>
<dbReference type="PANTHER" id="PTHR43133">
    <property type="entry name" value="RNA POLYMERASE ECF-TYPE SIGMA FACTO"/>
    <property type="match status" value="1"/>
</dbReference>
<accession>A0A7V8FJ19</accession>